<evidence type="ECO:0000313" key="2">
    <source>
        <dbReference type="EMBL" id="OWK04384.1"/>
    </source>
</evidence>
<gene>
    <name evidence="2" type="ORF">Celaphus_00016229</name>
</gene>
<sequence length="148" mass="16455">MPLCPLHRSPSSKGGDLGCSFQGHPVPERRGNTRSLCRSQSIAPKTTRVTYPAKAKGTFIADSHQNFALFFQLVYPLCITAKQIWEVTEEQGWKNENITGRKKSSPRPTDLLLAWRPSVELQPSLRVPLGLRTPDAAPALSPPRPGRW</sequence>
<feature type="region of interest" description="Disordered" evidence="1">
    <location>
        <begin position="1"/>
        <end position="32"/>
    </location>
</feature>
<protein>
    <submittedName>
        <fullName evidence="2">Uncharacterized protein</fullName>
    </submittedName>
</protein>
<evidence type="ECO:0000313" key="3">
    <source>
        <dbReference type="Proteomes" id="UP000242450"/>
    </source>
</evidence>
<accession>A0A212CEW9</accession>
<dbReference type="EMBL" id="MKHE01000021">
    <property type="protein sequence ID" value="OWK04384.1"/>
    <property type="molecule type" value="Genomic_DNA"/>
</dbReference>
<dbReference type="OrthoDB" id="432292at2759"/>
<dbReference type="Proteomes" id="UP000242450">
    <property type="component" value="Chromosome 21"/>
</dbReference>
<organism evidence="2 3">
    <name type="scientific">Cervus elaphus hippelaphus</name>
    <name type="common">European red deer</name>
    <dbReference type="NCBI Taxonomy" id="46360"/>
    <lineage>
        <taxon>Eukaryota</taxon>
        <taxon>Metazoa</taxon>
        <taxon>Chordata</taxon>
        <taxon>Craniata</taxon>
        <taxon>Vertebrata</taxon>
        <taxon>Euteleostomi</taxon>
        <taxon>Mammalia</taxon>
        <taxon>Eutheria</taxon>
        <taxon>Laurasiatheria</taxon>
        <taxon>Artiodactyla</taxon>
        <taxon>Ruminantia</taxon>
        <taxon>Pecora</taxon>
        <taxon>Cervidae</taxon>
        <taxon>Cervinae</taxon>
        <taxon>Cervus</taxon>
    </lineage>
</organism>
<reference evidence="2 3" key="1">
    <citation type="journal article" date="2018" name="Mol. Genet. Genomics">
        <title>The red deer Cervus elaphus genome CerEla1.0: sequencing, annotating, genes, and chromosomes.</title>
        <authorList>
            <person name="Bana N.A."/>
            <person name="Nyiri A."/>
            <person name="Nagy J."/>
            <person name="Frank K."/>
            <person name="Nagy T."/>
            <person name="Steger V."/>
            <person name="Schiller M."/>
            <person name="Lakatos P."/>
            <person name="Sugar L."/>
            <person name="Horn P."/>
            <person name="Barta E."/>
            <person name="Orosz L."/>
        </authorList>
    </citation>
    <scope>NUCLEOTIDE SEQUENCE [LARGE SCALE GENOMIC DNA]</scope>
    <source>
        <strain evidence="2">Hungarian</strain>
    </source>
</reference>
<dbReference type="AlphaFoldDB" id="A0A212CEW9"/>
<keyword evidence="3" id="KW-1185">Reference proteome</keyword>
<proteinExistence type="predicted"/>
<evidence type="ECO:0000256" key="1">
    <source>
        <dbReference type="SAM" id="MobiDB-lite"/>
    </source>
</evidence>
<comment type="caution">
    <text evidence="2">The sequence shown here is derived from an EMBL/GenBank/DDBJ whole genome shotgun (WGS) entry which is preliminary data.</text>
</comment>
<name>A0A212CEW9_CEREH</name>